<dbReference type="AlphaFoldDB" id="A0A5B7GM70"/>
<reference evidence="1 2" key="1">
    <citation type="submission" date="2019-05" db="EMBL/GenBank/DDBJ databases">
        <title>Another draft genome of Portunus trituberculatus and its Hox gene families provides insights of decapod evolution.</title>
        <authorList>
            <person name="Jeong J.-H."/>
            <person name="Song I."/>
            <person name="Kim S."/>
            <person name="Choi T."/>
            <person name="Kim D."/>
            <person name="Ryu S."/>
            <person name="Kim W."/>
        </authorList>
    </citation>
    <scope>NUCLEOTIDE SEQUENCE [LARGE SCALE GENOMIC DNA]</scope>
    <source>
        <tissue evidence="1">Muscle</tissue>
    </source>
</reference>
<protein>
    <submittedName>
        <fullName evidence="1">Uncharacterized protein</fullName>
    </submittedName>
</protein>
<dbReference type="Proteomes" id="UP000324222">
    <property type="component" value="Unassembled WGS sequence"/>
</dbReference>
<accession>A0A5B7GM70</accession>
<name>A0A5B7GM70_PORTR</name>
<evidence type="ECO:0000313" key="2">
    <source>
        <dbReference type="Proteomes" id="UP000324222"/>
    </source>
</evidence>
<gene>
    <name evidence="1" type="ORF">E2C01_052600</name>
</gene>
<comment type="caution">
    <text evidence="1">The sequence shown here is derived from an EMBL/GenBank/DDBJ whole genome shotgun (WGS) entry which is preliminary data.</text>
</comment>
<organism evidence="1 2">
    <name type="scientific">Portunus trituberculatus</name>
    <name type="common">Swimming crab</name>
    <name type="synonym">Neptunus trituberculatus</name>
    <dbReference type="NCBI Taxonomy" id="210409"/>
    <lineage>
        <taxon>Eukaryota</taxon>
        <taxon>Metazoa</taxon>
        <taxon>Ecdysozoa</taxon>
        <taxon>Arthropoda</taxon>
        <taxon>Crustacea</taxon>
        <taxon>Multicrustacea</taxon>
        <taxon>Malacostraca</taxon>
        <taxon>Eumalacostraca</taxon>
        <taxon>Eucarida</taxon>
        <taxon>Decapoda</taxon>
        <taxon>Pleocyemata</taxon>
        <taxon>Brachyura</taxon>
        <taxon>Eubrachyura</taxon>
        <taxon>Portunoidea</taxon>
        <taxon>Portunidae</taxon>
        <taxon>Portuninae</taxon>
        <taxon>Portunus</taxon>
    </lineage>
</organism>
<dbReference type="EMBL" id="VSRR010015815">
    <property type="protein sequence ID" value="MPC58593.1"/>
    <property type="molecule type" value="Genomic_DNA"/>
</dbReference>
<sequence length="125" mass="14292">MELVISQTVCFINVLHRLPPEAVMCLSSIMAERMTFLLHFPKLPIEAQVTVDSHVLVLSTAVPLRESRHQYFTARKQEEEPATCVSHTHCAGVYHVYTVSSNTSDRCDEVLVLCVQRLLFRFVFQ</sequence>
<proteinExistence type="predicted"/>
<keyword evidence="2" id="KW-1185">Reference proteome</keyword>
<evidence type="ECO:0000313" key="1">
    <source>
        <dbReference type="EMBL" id="MPC58593.1"/>
    </source>
</evidence>